<feature type="signal peptide" evidence="1">
    <location>
        <begin position="1"/>
        <end position="16"/>
    </location>
</feature>
<dbReference type="GO" id="GO:0004867">
    <property type="term" value="F:serine-type endopeptidase inhibitor activity"/>
    <property type="evidence" value="ECO:0007669"/>
    <property type="project" value="InterPro"/>
</dbReference>
<dbReference type="PROSITE" id="PS00280">
    <property type="entry name" value="BPTI_KUNITZ_1"/>
    <property type="match status" value="1"/>
</dbReference>
<dbReference type="Gene3D" id="4.10.410.10">
    <property type="entry name" value="Pancreatic trypsin inhibitor Kunitz domain"/>
    <property type="match status" value="1"/>
</dbReference>
<dbReference type="PRINTS" id="PR00759">
    <property type="entry name" value="BASICPTASE"/>
</dbReference>
<evidence type="ECO:0000313" key="3">
    <source>
        <dbReference type="EMBL" id="CAI5443948.1"/>
    </source>
</evidence>
<dbReference type="InterPro" id="IPR002223">
    <property type="entry name" value="Kunitz_BPTI"/>
</dbReference>
<dbReference type="InterPro" id="IPR052861">
    <property type="entry name" value="BPTI/Kunitz_domain"/>
</dbReference>
<evidence type="ECO:0000313" key="4">
    <source>
        <dbReference type="Proteomes" id="UP001152747"/>
    </source>
</evidence>
<dbReference type="SMART" id="SM00131">
    <property type="entry name" value="KU"/>
    <property type="match status" value="1"/>
</dbReference>
<reference evidence="3" key="1">
    <citation type="submission" date="2022-11" db="EMBL/GenBank/DDBJ databases">
        <authorList>
            <person name="Kikuchi T."/>
        </authorList>
    </citation>
    <scope>NUCLEOTIDE SEQUENCE</scope>
    <source>
        <strain evidence="3">PS1010</strain>
    </source>
</reference>
<dbReference type="EMBL" id="CANHGI010000003">
    <property type="protein sequence ID" value="CAI5443948.1"/>
    <property type="molecule type" value="Genomic_DNA"/>
</dbReference>
<evidence type="ECO:0000256" key="1">
    <source>
        <dbReference type="SAM" id="SignalP"/>
    </source>
</evidence>
<gene>
    <name evidence="3" type="ORF">CAMP_LOCUS6585</name>
</gene>
<organism evidence="3 4">
    <name type="scientific">Caenorhabditis angaria</name>
    <dbReference type="NCBI Taxonomy" id="860376"/>
    <lineage>
        <taxon>Eukaryota</taxon>
        <taxon>Metazoa</taxon>
        <taxon>Ecdysozoa</taxon>
        <taxon>Nematoda</taxon>
        <taxon>Chromadorea</taxon>
        <taxon>Rhabditida</taxon>
        <taxon>Rhabditina</taxon>
        <taxon>Rhabditomorpha</taxon>
        <taxon>Rhabditoidea</taxon>
        <taxon>Rhabditidae</taxon>
        <taxon>Peloderinae</taxon>
        <taxon>Caenorhabditis</taxon>
    </lineage>
</organism>
<dbReference type="Proteomes" id="UP001152747">
    <property type="component" value="Unassembled WGS sequence"/>
</dbReference>
<keyword evidence="1" id="KW-0732">Signal</keyword>
<dbReference type="InterPro" id="IPR036880">
    <property type="entry name" value="Kunitz_BPTI_sf"/>
</dbReference>
<sequence>MRFFVIFTISILTVLGQHSESDCRAQLDLGKSKCSGKKAEIKYHYDAKTATCLAFLYTGCGGNANRFDSDSECYRTCQGIDALNCPLGSKPLPKTNICQDSKECGSKGYCNMGSGFGICCEKKWQEKLDKEYGPKCPAGKKAYEPTDGGIASLRLGKSCKSNHCPEKATCVQGEFFAACCV</sequence>
<proteinExistence type="predicted"/>
<name>A0A9P1MYY8_9PELO</name>
<dbReference type="OrthoDB" id="4473401at2759"/>
<feature type="chain" id="PRO_5040340639" description="BPTI/Kunitz inhibitor domain-containing protein" evidence="1">
    <location>
        <begin position="17"/>
        <end position="181"/>
    </location>
</feature>
<dbReference type="Pfam" id="PF00014">
    <property type="entry name" value="Kunitz_BPTI"/>
    <property type="match status" value="1"/>
</dbReference>
<dbReference type="SUPFAM" id="SSF57362">
    <property type="entry name" value="BPTI-like"/>
    <property type="match status" value="1"/>
</dbReference>
<dbReference type="InterPro" id="IPR020901">
    <property type="entry name" value="Prtase_inh_Kunz-CS"/>
</dbReference>
<feature type="domain" description="BPTI/Kunitz inhibitor" evidence="2">
    <location>
        <begin position="23"/>
        <end position="77"/>
    </location>
</feature>
<dbReference type="PANTHER" id="PTHR47248:SF4">
    <property type="entry name" value="BPTI_KUNITZ INHIBITOR DOMAIN-CONTAINING PROTEIN"/>
    <property type="match status" value="1"/>
</dbReference>
<comment type="caution">
    <text evidence="3">The sequence shown here is derived from an EMBL/GenBank/DDBJ whole genome shotgun (WGS) entry which is preliminary data.</text>
</comment>
<evidence type="ECO:0000259" key="2">
    <source>
        <dbReference type="PROSITE" id="PS50279"/>
    </source>
</evidence>
<dbReference type="AlphaFoldDB" id="A0A9P1MYY8"/>
<dbReference type="PANTHER" id="PTHR47248">
    <property type="entry name" value="PROTEIN CBG06772"/>
    <property type="match status" value="1"/>
</dbReference>
<keyword evidence="4" id="KW-1185">Reference proteome</keyword>
<dbReference type="PROSITE" id="PS50279">
    <property type="entry name" value="BPTI_KUNITZ_2"/>
    <property type="match status" value="1"/>
</dbReference>
<protein>
    <recommendedName>
        <fullName evidence="2">BPTI/Kunitz inhibitor domain-containing protein</fullName>
    </recommendedName>
</protein>
<accession>A0A9P1MYY8</accession>